<comment type="caution">
    <text evidence="5">The sequence shown here is derived from an EMBL/GenBank/DDBJ whole genome shotgun (WGS) entry which is preliminary data.</text>
</comment>
<evidence type="ECO:0000313" key="6">
    <source>
        <dbReference type="Proteomes" id="UP000297635"/>
    </source>
</evidence>
<dbReference type="RefSeq" id="WP_135472118.1">
    <property type="nucleotide sequence ID" value="NZ_CASJDB010000017.1"/>
</dbReference>
<evidence type="ECO:0000256" key="2">
    <source>
        <dbReference type="ARBA" id="ARBA00012918"/>
    </source>
</evidence>
<dbReference type="Gene3D" id="3.40.710.10">
    <property type="entry name" value="DD-peptidase/beta-lactamase superfamily"/>
    <property type="match status" value="1"/>
</dbReference>
<dbReference type="PANTHER" id="PTHR12544">
    <property type="entry name" value="GLUTAMINASE"/>
    <property type="match status" value="1"/>
</dbReference>
<dbReference type="InterPro" id="IPR015868">
    <property type="entry name" value="Glutaminase"/>
</dbReference>
<organism evidence="5 6">
    <name type="scientific">Duncaniella freteri</name>
    <dbReference type="NCBI Taxonomy" id="2530391"/>
    <lineage>
        <taxon>Bacteria</taxon>
        <taxon>Pseudomonadati</taxon>
        <taxon>Bacteroidota</taxon>
        <taxon>Bacteroidia</taxon>
        <taxon>Bacteroidales</taxon>
        <taxon>Muribaculaceae</taxon>
        <taxon>Duncaniella</taxon>
    </lineage>
</organism>
<evidence type="ECO:0000256" key="3">
    <source>
        <dbReference type="ARBA" id="ARBA00022801"/>
    </source>
</evidence>
<dbReference type="EC" id="3.5.1.2" evidence="2"/>
<evidence type="ECO:0000313" key="5">
    <source>
        <dbReference type="EMBL" id="TGG36379.1"/>
    </source>
</evidence>
<comment type="similarity">
    <text evidence="1">Belongs to the glutaminase family.</text>
</comment>
<evidence type="ECO:0000256" key="4">
    <source>
        <dbReference type="ARBA" id="ARBA00049534"/>
    </source>
</evidence>
<gene>
    <name evidence="5" type="ORF">EZ315_10960</name>
</gene>
<keyword evidence="6" id="KW-1185">Reference proteome</keyword>
<dbReference type="GO" id="GO:0006537">
    <property type="term" value="P:glutamate biosynthetic process"/>
    <property type="evidence" value="ECO:0007669"/>
    <property type="project" value="TreeGrafter"/>
</dbReference>
<dbReference type="PANTHER" id="PTHR12544:SF48">
    <property type="entry name" value="GLUTAMINASE 1"/>
    <property type="match status" value="1"/>
</dbReference>
<dbReference type="InterPro" id="IPR012338">
    <property type="entry name" value="Beta-lactam/transpept-like"/>
</dbReference>
<dbReference type="GeneID" id="82150308"/>
<dbReference type="SUPFAM" id="SSF56601">
    <property type="entry name" value="beta-lactamase/transpeptidase-like"/>
    <property type="match status" value="1"/>
</dbReference>
<dbReference type="AlphaFoldDB" id="A0A4Z0V033"/>
<sequence>MDRTIKPSEIKAVVETAYNKYKDFKVAGAAPDPRVSAMNPGKMSVSVCLTDGTRFGYGDTEAAFAIGSMMRIPMYIQLYSQMSPHDLVHKMGKCGISCHSSNVEKPTGLHAKSLRLASLIEPTGDSDGKMAILSDLMISLMGSSPVLDDAMYKANVKANIDNRIENRLAEAGYELYDNATVAIDIVNKLNSMLVTTAQLAEMGATIASDGMNPASQEHVFDSKISESIVAMIAAKGPKSIRRPWLMITGVPAISSFGGGLLAVIPGFGAIATFSPELVNGTIPYKAAFAMKEIVTSLDLNVFASSRVRVAE</sequence>
<dbReference type="Proteomes" id="UP000297635">
    <property type="component" value="Unassembled WGS sequence"/>
</dbReference>
<name>A0A4Z0V033_9BACT</name>
<dbReference type="EMBL" id="SJSA01000002">
    <property type="protein sequence ID" value="TGG36379.1"/>
    <property type="molecule type" value="Genomic_DNA"/>
</dbReference>
<dbReference type="GO" id="GO:0006543">
    <property type="term" value="P:L-glutamine catabolic process"/>
    <property type="evidence" value="ECO:0007669"/>
    <property type="project" value="TreeGrafter"/>
</dbReference>
<reference evidence="5 6" key="1">
    <citation type="submission" date="2019-02" db="EMBL/GenBank/DDBJ databases">
        <title>Isolation and identification of novel species under the genus Muribaculum.</title>
        <authorList>
            <person name="Miyake S."/>
            <person name="Ding Y."/>
            <person name="Low A."/>
            <person name="Soh M."/>
            <person name="Seedorf H."/>
        </authorList>
    </citation>
    <scope>NUCLEOTIDE SEQUENCE [LARGE SCALE GENOMIC DNA]</scope>
    <source>
        <strain evidence="5 6">TLL-A3</strain>
    </source>
</reference>
<evidence type="ECO:0000256" key="1">
    <source>
        <dbReference type="ARBA" id="ARBA00011076"/>
    </source>
</evidence>
<comment type="catalytic activity">
    <reaction evidence="4">
        <text>L-glutamine + H2O = L-glutamate + NH4(+)</text>
        <dbReference type="Rhea" id="RHEA:15889"/>
        <dbReference type="ChEBI" id="CHEBI:15377"/>
        <dbReference type="ChEBI" id="CHEBI:28938"/>
        <dbReference type="ChEBI" id="CHEBI:29985"/>
        <dbReference type="ChEBI" id="CHEBI:58359"/>
        <dbReference type="EC" id="3.5.1.2"/>
    </reaction>
</comment>
<accession>A0A4Z0V033</accession>
<proteinExistence type="inferred from homology"/>
<dbReference type="Pfam" id="PF04960">
    <property type="entry name" value="Glutaminase"/>
    <property type="match status" value="1"/>
</dbReference>
<keyword evidence="3" id="KW-0378">Hydrolase</keyword>
<dbReference type="GO" id="GO:0004359">
    <property type="term" value="F:glutaminase activity"/>
    <property type="evidence" value="ECO:0007669"/>
    <property type="project" value="UniProtKB-EC"/>
</dbReference>
<protein>
    <recommendedName>
        <fullName evidence="2">glutaminase</fullName>
        <ecNumber evidence="2">3.5.1.2</ecNumber>
    </recommendedName>
</protein>